<dbReference type="OrthoDB" id="2308308at2759"/>
<dbReference type="SUPFAM" id="SSF50494">
    <property type="entry name" value="Trypsin-like serine proteases"/>
    <property type="match status" value="1"/>
</dbReference>
<protein>
    <submittedName>
        <fullName evidence="3">6634_t:CDS:1</fullName>
    </submittedName>
</protein>
<dbReference type="InterPro" id="IPR043504">
    <property type="entry name" value="Peptidase_S1_PA_chymotrypsin"/>
</dbReference>
<dbReference type="InterPro" id="IPR009003">
    <property type="entry name" value="Peptidase_S1_PA"/>
</dbReference>
<evidence type="ECO:0000256" key="1">
    <source>
        <dbReference type="SAM" id="MobiDB-lite"/>
    </source>
</evidence>
<accession>A0A9N9HND5</accession>
<reference evidence="3" key="1">
    <citation type="submission" date="2021-06" db="EMBL/GenBank/DDBJ databases">
        <authorList>
            <person name="Kallberg Y."/>
            <person name="Tangrot J."/>
            <person name="Rosling A."/>
        </authorList>
    </citation>
    <scope>NUCLEOTIDE SEQUENCE</scope>
    <source>
        <strain evidence="3">CL551</strain>
    </source>
</reference>
<comment type="caution">
    <text evidence="3">The sequence shown here is derived from an EMBL/GenBank/DDBJ whole genome shotgun (WGS) entry which is preliminary data.</text>
</comment>
<dbReference type="Proteomes" id="UP000789342">
    <property type="component" value="Unassembled WGS sequence"/>
</dbReference>
<feature type="region of interest" description="Disordered" evidence="1">
    <location>
        <begin position="64"/>
        <end position="84"/>
    </location>
</feature>
<gene>
    <name evidence="3" type="ORF">AMORRO_LOCUS11950</name>
</gene>
<feature type="chain" id="PRO_5040194398" evidence="2">
    <location>
        <begin position="26"/>
        <end position="310"/>
    </location>
</feature>
<sequence>MKEKLTLYFLITLVVMISLTDSSYADLMIAKFDVDKTLAFWTPEKIKSAKPLTPKEIGFRNKTSRVKNSKIKRDDNQSLKEPFDNPDNSLNYPVGILSITDPDTGALTTCTASVFNTDNGNIGITAGHCIFNNNGRQYENLMFSPGFDIGAPGPLGFLPVAIAAAPAEYNDDPVAYDYGMFRVDFDDGGNRLQDRTGANGWLLNPTQDNLITTVFGYPQSGDMPNCPNDGLHLCVIVRNVVVSDDESVMPDVDLGTGSSGAPWTINHNTDRNLGYMYGNEAFYNVQDNQSESPRYDPETFNDLVEYVSDN</sequence>
<organism evidence="3 4">
    <name type="scientific">Acaulospora morrowiae</name>
    <dbReference type="NCBI Taxonomy" id="94023"/>
    <lineage>
        <taxon>Eukaryota</taxon>
        <taxon>Fungi</taxon>
        <taxon>Fungi incertae sedis</taxon>
        <taxon>Mucoromycota</taxon>
        <taxon>Glomeromycotina</taxon>
        <taxon>Glomeromycetes</taxon>
        <taxon>Diversisporales</taxon>
        <taxon>Acaulosporaceae</taxon>
        <taxon>Acaulospora</taxon>
    </lineage>
</organism>
<evidence type="ECO:0000256" key="2">
    <source>
        <dbReference type="SAM" id="SignalP"/>
    </source>
</evidence>
<evidence type="ECO:0000313" key="3">
    <source>
        <dbReference type="EMBL" id="CAG8697929.1"/>
    </source>
</evidence>
<evidence type="ECO:0000313" key="4">
    <source>
        <dbReference type="Proteomes" id="UP000789342"/>
    </source>
</evidence>
<proteinExistence type="predicted"/>
<name>A0A9N9HND5_9GLOM</name>
<dbReference type="EMBL" id="CAJVPV010016393">
    <property type="protein sequence ID" value="CAG8697929.1"/>
    <property type="molecule type" value="Genomic_DNA"/>
</dbReference>
<feature type="compositionally biased region" description="Basic and acidic residues" evidence="1">
    <location>
        <begin position="71"/>
        <end position="83"/>
    </location>
</feature>
<dbReference type="Gene3D" id="2.40.10.10">
    <property type="entry name" value="Trypsin-like serine proteases"/>
    <property type="match status" value="2"/>
</dbReference>
<keyword evidence="4" id="KW-1185">Reference proteome</keyword>
<keyword evidence="2" id="KW-0732">Signal</keyword>
<feature type="signal peptide" evidence="2">
    <location>
        <begin position="1"/>
        <end position="25"/>
    </location>
</feature>
<dbReference type="AlphaFoldDB" id="A0A9N9HND5"/>